<dbReference type="KEGG" id="msx:AU14_01050"/>
<dbReference type="CDD" id="cd07381">
    <property type="entry name" value="MPP_CapA"/>
    <property type="match status" value="1"/>
</dbReference>
<dbReference type="InterPro" id="IPR052169">
    <property type="entry name" value="CW_Biosynth-Accessory"/>
</dbReference>
<sequence>MRSVLGREGLNVFRAVVSEIENADINLCNIETVASNIGFSQFWLPSFEMRGDPAQLSTVKNAGFNVFGVANNHAMQHGEEAFEDMIASISKTGASLVGIDLGEGRTAVREFEHESGEISAIFAVSIRPEEWTKERPVPYSLRESTDSLLCEVSELRQRYSGFLVCSIHWGLEFLDYPAPGQIELGRRLVDAGVDVVFGHHPHVLQPVERYKNGLIFYSLGNFVFDLWLSQLS</sequence>
<proteinExistence type="inferred from homology"/>
<reference evidence="3 4" key="1">
    <citation type="journal article" date="2014" name="Genome Announc.">
        <title>Draft Genome Sequences of Marinobacter similis A3d10T and Marinobacter salarius R9SW1T.</title>
        <authorList>
            <person name="Ivanova E.P."/>
            <person name="Ng H.J."/>
            <person name="Webb H.K."/>
            <person name="Feng G."/>
            <person name="Oshima K."/>
            <person name="Hattori M."/>
            <person name="Ohkuma M."/>
            <person name="Sergeev A.F."/>
            <person name="Mikhailov V.V."/>
            <person name="Crawford R.J."/>
            <person name="Sawabe T."/>
        </authorList>
    </citation>
    <scope>NUCLEOTIDE SEQUENCE [LARGE SCALE GENOMIC DNA]</scope>
    <source>
        <strain evidence="3 4">A3d10</strain>
    </source>
</reference>
<dbReference type="AlphaFoldDB" id="W5YL33"/>
<evidence type="ECO:0000313" key="3">
    <source>
        <dbReference type="EMBL" id="AHI29912.1"/>
    </source>
</evidence>
<dbReference type="HOGENOM" id="CLU_1193696_0_0_6"/>
<evidence type="ECO:0000259" key="2">
    <source>
        <dbReference type="SMART" id="SM00854"/>
    </source>
</evidence>
<feature type="domain" description="Capsule synthesis protein CapA" evidence="2">
    <location>
        <begin position="4"/>
        <end position="226"/>
    </location>
</feature>
<organism evidence="3 4">
    <name type="scientific">Marinobacter similis</name>
    <dbReference type="NCBI Taxonomy" id="1420916"/>
    <lineage>
        <taxon>Bacteria</taxon>
        <taxon>Pseudomonadati</taxon>
        <taxon>Pseudomonadota</taxon>
        <taxon>Gammaproteobacteria</taxon>
        <taxon>Pseudomonadales</taxon>
        <taxon>Marinobacteraceae</taxon>
        <taxon>Marinobacter</taxon>
    </lineage>
</organism>
<dbReference type="Pfam" id="PF09587">
    <property type="entry name" value="PGA_cap"/>
    <property type="match status" value="1"/>
</dbReference>
<evidence type="ECO:0000313" key="4">
    <source>
        <dbReference type="Proteomes" id="UP000061489"/>
    </source>
</evidence>
<dbReference type="InterPro" id="IPR029052">
    <property type="entry name" value="Metallo-depent_PP-like"/>
</dbReference>
<evidence type="ECO:0000256" key="1">
    <source>
        <dbReference type="ARBA" id="ARBA00005662"/>
    </source>
</evidence>
<accession>W5YL33</accession>
<keyword evidence="4" id="KW-1185">Reference proteome</keyword>
<comment type="similarity">
    <text evidence="1">Belongs to the CapA family.</text>
</comment>
<dbReference type="SUPFAM" id="SSF56300">
    <property type="entry name" value="Metallo-dependent phosphatases"/>
    <property type="match status" value="1"/>
</dbReference>
<dbReference type="PANTHER" id="PTHR33393">
    <property type="entry name" value="POLYGLUTAMINE SYNTHESIS ACCESSORY PROTEIN RV0574C-RELATED"/>
    <property type="match status" value="1"/>
</dbReference>
<dbReference type="STRING" id="1420916.AU14_01050"/>
<name>W5YL33_9GAMM</name>
<dbReference type="EMBL" id="CP007151">
    <property type="protein sequence ID" value="AHI29912.1"/>
    <property type="molecule type" value="Genomic_DNA"/>
</dbReference>
<protein>
    <recommendedName>
        <fullName evidence="2">Capsule synthesis protein CapA domain-containing protein</fullName>
    </recommendedName>
</protein>
<dbReference type="SMART" id="SM00854">
    <property type="entry name" value="PGA_cap"/>
    <property type="match status" value="1"/>
</dbReference>
<dbReference type="InterPro" id="IPR019079">
    <property type="entry name" value="Capsule_synth_CapA"/>
</dbReference>
<dbReference type="PANTHER" id="PTHR33393:SF12">
    <property type="entry name" value="CAPSULE BIOSYNTHESIS PROTEIN CAPA"/>
    <property type="match status" value="1"/>
</dbReference>
<gene>
    <name evidence="3" type="ORF">AU14_01050</name>
</gene>
<dbReference type="Gene3D" id="3.60.21.10">
    <property type="match status" value="1"/>
</dbReference>
<dbReference type="Proteomes" id="UP000061489">
    <property type="component" value="Chromosome"/>
</dbReference>